<dbReference type="PANTHER" id="PTHR45721:SF5">
    <property type="entry name" value="PRELAMIN-A_C"/>
    <property type="match status" value="1"/>
</dbReference>
<comment type="caution">
    <text evidence="6">The sequence shown here is derived from an EMBL/GenBank/DDBJ whole genome shotgun (WGS) entry which is preliminary data.</text>
</comment>
<dbReference type="EMBL" id="JAHRIO010090131">
    <property type="protein sequence ID" value="MEQ2187377.1"/>
    <property type="molecule type" value="Genomic_DNA"/>
</dbReference>
<keyword evidence="7" id="KW-1185">Reference proteome</keyword>
<evidence type="ECO:0000256" key="3">
    <source>
        <dbReference type="SAM" id="Coils"/>
    </source>
</evidence>
<dbReference type="PANTHER" id="PTHR45721">
    <property type="entry name" value="LAMIN DM0-RELATED"/>
    <property type="match status" value="1"/>
</dbReference>
<sequence>TAMETPSQKRPRSAVSPTRITRLQEKEELCNLNDRLAIYIDKVRSLEAENATLRLRISESESVVTRDLSGIKTAYETELADARKTLDMVAKERARLQLELGKIREEHKELKAR</sequence>
<feature type="coiled-coil region" evidence="3">
    <location>
        <begin position="36"/>
        <end position="113"/>
    </location>
</feature>
<dbReference type="Gene3D" id="1.20.5.1160">
    <property type="entry name" value="Vasodilator-stimulated phosphoprotein"/>
    <property type="match status" value="1"/>
</dbReference>
<accession>A0ABV0PVL3</accession>
<dbReference type="PROSITE" id="PS51842">
    <property type="entry name" value="IF_ROD_2"/>
    <property type="match status" value="1"/>
</dbReference>
<dbReference type="InterPro" id="IPR039008">
    <property type="entry name" value="IF_rod_dom"/>
</dbReference>
<keyword evidence="2 3" id="KW-0175">Coiled coil</keyword>
<gene>
    <name evidence="6" type="ORF">GOODEAATRI_004136</name>
</gene>
<reference evidence="6 7" key="1">
    <citation type="submission" date="2021-06" db="EMBL/GenBank/DDBJ databases">
        <authorList>
            <person name="Palmer J.M."/>
        </authorList>
    </citation>
    <scope>NUCLEOTIDE SEQUENCE [LARGE SCALE GENOMIC DNA]</scope>
    <source>
        <strain evidence="6 7">GA_2019</strain>
        <tissue evidence="6">Muscle</tissue>
    </source>
</reference>
<feature type="domain" description="IF rod" evidence="5">
    <location>
        <begin position="25"/>
        <end position="113"/>
    </location>
</feature>
<dbReference type="Pfam" id="PF00038">
    <property type="entry name" value="Filament"/>
    <property type="match status" value="1"/>
</dbReference>
<name>A0ABV0PVL3_9TELE</name>
<organism evidence="6 7">
    <name type="scientific">Goodea atripinnis</name>
    <dbReference type="NCBI Taxonomy" id="208336"/>
    <lineage>
        <taxon>Eukaryota</taxon>
        <taxon>Metazoa</taxon>
        <taxon>Chordata</taxon>
        <taxon>Craniata</taxon>
        <taxon>Vertebrata</taxon>
        <taxon>Euteleostomi</taxon>
        <taxon>Actinopterygii</taxon>
        <taxon>Neopterygii</taxon>
        <taxon>Teleostei</taxon>
        <taxon>Neoteleostei</taxon>
        <taxon>Acanthomorphata</taxon>
        <taxon>Ovalentaria</taxon>
        <taxon>Atherinomorphae</taxon>
        <taxon>Cyprinodontiformes</taxon>
        <taxon>Goodeidae</taxon>
        <taxon>Goodea</taxon>
    </lineage>
</organism>
<protein>
    <recommendedName>
        <fullName evidence="5">IF rod domain-containing protein</fullName>
    </recommendedName>
</protein>
<evidence type="ECO:0000313" key="6">
    <source>
        <dbReference type="EMBL" id="MEQ2187377.1"/>
    </source>
</evidence>
<evidence type="ECO:0000259" key="5">
    <source>
        <dbReference type="PROSITE" id="PS51842"/>
    </source>
</evidence>
<dbReference type="Proteomes" id="UP001476798">
    <property type="component" value="Unassembled WGS sequence"/>
</dbReference>
<evidence type="ECO:0000313" key="7">
    <source>
        <dbReference type="Proteomes" id="UP001476798"/>
    </source>
</evidence>
<evidence type="ECO:0000256" key="2">
    <source>
        <dbReference type="ARBA" id="ARBA00023054"/>
    </source>
</evidence>
<proteinExistence type="predicted"/>
<keyword evidence="1" id="KW-0403">Intermediate filament</keyword>
<evidence type="ECO:0000256" key="4">
    <source>
        <dbReference type="SAM" id="MobiDB-lite"/>
    </source>
</evidence>
<dbReference type="SUPFAM" id="SSF64593">
    <property type="entry name" value="Intermediate filament protein, coiled coil region"/>
    <property type="match status" value="1"/>
</dbReference>
<evidence type="ECO:0000256" key="1">
    <source>
        <dbReference type="ARBA" id="ARBA00022754"/>
    </source>
</evidence>
<feature type="region of interest" description="Disordered" evidence="4">
    <location>
        <begin position="1"/>
        <end position="20"/>
    </location>
</feature>
<feature type="non-terminal residue" evidence="6">
    <location>
        <position position="1"/>
    </location>
</feature>